<evidence type="ECO:0000256" key="12">
    <source>
        <dbReference type="ARBA" id="ARBA00023140"/>
    </source>
</evidence>
<evidence type="ECO:0000256" key="5">
    <source>
        <dbReference type="ARBA" id="ARBA00022692"/>
    </source>
</evidence>
<dbReference type="GO" id="GO:0016558">
    <property type="term" value="P:protein import into peroxisome matrix"/>
    <property type="evidence" value="ECO:0007669"/>
    <property type="project" value="InterPro"/>
</dbReference>
<dbReference type="STRING" id="400727.A0A2T7PI37"/>
<dbReference type="PANTHER" id="PTHR12888:SF0">
    <property type="entry name" value="PEROXISOME ASSEMBLY PROTEIN 12"/>
    <property type="match status" value="1"/>
</dbReference>
<keyword evidence="6" id="KW-0479">Metal-binding</keyword>
<evidence type="ECO:0000256" key="9">
    <source>
        <dbReference type="ARBA" id="ARBA00022927"/>
    </source>
</evidence>
<evidence type="ECO:0000256" key="1">
    <source>
        <dbReference type="ARBA" id="ARBA00004585"/>
    </source>
</evidence>
<gene>
    <name evidence="15" type="ORF">C0Q70_08528</name>
</gene>
<protein>
    <recommendedName>
        <fullName evidence="14">Pex N-terminal domain-containing protein</fullName>
    </recommendedName>
</protein>
<dbReference type="GO" id="GO:0005778">
    <property type="term" value="C:peroxisomal membrane"/>
    <property type="evidence" value="ECO:0007669"/>
    <property type="project" value="UniProtKB-SubCell"/>
</dbReference>
<dbReference type="InterPro" id="IPR017375">
    <property type="entry name" value="PEX12"/>
</dbReference>
<keyword evidence="8" id="KW-0862">Zinc</keyword>
<comment type="pathway">
    <text evidence="2">Protein modification; protein ubiquitination.</text>
</comment>
<feature type="transmembrane region" description="Helical" evidence="13">
    <location>
        <begin position="259"/>
        <end position="281"/>
    </location>
</feature>
<keyword evidence="5 13" id="KW-0812">Transmembrane</keyword>
<organism evidence="15 16">
    <name type="scientific">Pomacea canaliculata</name>
    <name type="common">Golden apple snail</name>
    <dbReference type="NCBI Taxonomy" id="400727"/>
    <lineage>
        <taxon>Eukaryota</taxon>
        <taxon>Metazoa</taxon>
        <taxon>Spiralia</taxon>
        <taxon>Lophotrochozoa</taxon>
        <taxon>Mollusca</taxon>
        <taxon>Gastropoda</taxon>
        <taxon>Caenogastropoda</taxon>
        <taxon>Architaenioglossa</taxon>
        <taxon>Ampullarioidea</taxon>
        <taxon>Ampullariidae</taxon>
        <taxon>Pomacea</taxon>
    </lineage>
</organism>
<dbReference type="GO" id="GO:1990429">
    <property type="term" value="C:peroxisomal importomer complex"/>
    <property type="evidence" value="ECO:0007669"/>
    <property type="project" value="TreeGrafter"/>
</dbReference>
<name>A0A2T7PI37_POMCA</name>
<comment type="caution">
    <text evidence="15">The sequence shown here is derived from an EMBL/GenBank/DDBJ whole genome shotgun (WGS) entry which is preliminary data.</text>
</comment>
<keyword evidence="10 13" id="KW-1133">Transmembrane helix</keyword>
<proteinExistence type="inferred from homology"/>
<dbReference type="Proteomes" id="UP000245119">
    <property type="component" value="Linkage Group LG4"/>
</dbReference>
<evidence type="ECO:0000313" key="16">
    <source>
        <dbReference type="Proteomes" id="UP000245119"/>
    </source>
</evidence>
<dbReference type="Pfam" id="PF04757">
    <property type="entry name" value="Pex2_Pex12"/>
    <property type="match status" value="1"/>
</dbReference>
<evidence type="ECO:0000256" key="11">
    <source>
        <dbReference type="ARBA" id="ARBA00023136"/>
    </source>
</evidence>
<comment type="subcellular location">
    <subcellularLocation>
        <location evidence="1">Peroxisome membrane</location>
        <topology evidence="1">Multi-pass membrane protein</topology>
    </subcellularLocation>
</comment>
<feature type="domain" description="Pex N-terminal" evidence="14">
    <location>
        <begin position="81"/>
        <end position="287"/>
    </location>
</feature>
<dbReference type="OrthoDB" id="107372at2759"/>
<keyword evidence="11 13" id="KW-0472">Membrane</keyword>
<accession>A0A2T7PI37</accession>
<evidence type="ECO:0000259" key="14">
    <source>
        <dbReference type="Pfam" id="PF04757"/>
    </source>
</evidence>
<dbReference type="AlphaFoldDB" id="A0A2T7PI37"/>
<dbReference type="GO" id="GO:0004842">
    <property type="term" value="F:ubiquitin-protein transferase activity"/>
    <property type="evidence" value="ECO:0007669"/>
    <property type="project" value="TreeGrafter"/>
</dbReference>
<dbReference type="PANTHER" id="PTHR12888">
    <property type="entry name" value="PEROXISOME ASSEMBLY PROTEIN 12 PEROXIN-12"/>
    <property type="match status" value="1"/>
</dbReference>
<evidence type="ECO:0000256" key="2">
    <source>
        <dbReference type="ARBA" id="ARBA00004906"/>
    </source>
</evidence>
<sequence>MGRRAGFPRAFTSTRHKPLRRGIFQLLAQPQPNLPCVTPGYVCLPSKHCKNRVTQPSSQACRKRRRRWTPHLEVLAENHPATFGWFLRWYDEMFTVLDFLVQHHYVQKYSASFAENFYDLKRVPSGDSAGEKLSKTLQWRSILNLVGVPYLKQKLEQLFQDLKYKEDMLPRGPDAPLKARLCRAFLGIYPFIHMLWEGVALWHILAYAFKQSCWHSFPMHLSGTELRHRTEDDAEFVIADMAWTEVVPRRNIGFAAVKLLQGVVSALSTGLSVSIFFLQFLDWWYNSDASAPSLTALPMPSPPQV</sequence>
<evidence type="ECO:0000256" key="7">
    <source>
        <dbReference type="ARBA" id="ARBA00022771"/>
    </source>
</evidence>
<dbReference type="EMBL" id="PZQS01000004">
    <property type="protein sequence ID" value="PVD33079.1"/>
    <property type="molecule type" value="Genomic_DNA"/>
</dbReference>
<evidence type="ECO:0000256" key="3">
    <source>
        <dbReference type="ARBA" id="ARBA00008704"/>
    </source>
</evidence>
<dbReference type="InterPro" id="IPR006845">
    <property type="entry name" value="Pex_N"/>
</dbReference>
<evidence type="ECO:0000313" key="15">
    <source>
        <dbReference type="EMBL" id="PVD33079.1"/>
    </source>
</evidence>
<dbReference type="GO" id="GO:0006513">
    <property type="term" value="P:protein monoubiquitination"/>
    <property type="evidence" value="ECO:0007669"/>
    <property type="project" value="TreeGrafter"/>
</dbReference>
<keyword evidence="7" id="KW-0863">Zinc-finger</keyword>
<feature type="transmembrane region" description="Helical" evidence="13">
    <location>
        <begin position="188"/>
        <end position="209"/>
    </location>
</feature>
<comment type="similarity">
    <text evidence="3">Belongs to the pex2/pex10/pex12 family.</text>
</comment>
<reference evidence="15 16" key="1">
    <citation type="submission" date="2018-04" db="EMBL/GenBank/DDBJ databases">
        <title>The genome of golden apple snail Pomacea canaliculata provides insight into stress tolerance and invasive adaptation.</title>
        <authorList>
            <person name="Liu C."/>
            <person name="Liu B."/>
            <person name="Ren Y."/>
            <person name="Zhang Y."/>
            <person name="Wang H."/>
            <person name="Li S."/>
            <person name="Jiang F."/>
            <person name="Yin L."/>
            <person name="Zhang G."/>
            <person name="Qian W."/>
            <person name="Fan W."/>
        </authorList>
    </citation>
    <scope>NUCLEOTIDE SEQUENCE [LARGE SCALE GENOMIC DNA]</scope>
    <source>
        <strain evidence="15">SZHN2017</strain>
        <tissue evidence="15">Muscle</tissue>
    </source>
</reference>
<keyword evidence="9" id="KW-0653">Protein transport</keyword>
<evidence type="ECO:0000256" key="4">
    <source>
        <dbReference type="ARBA" id="ARBA00022448"/>
    </source>
</evidence>
<keyword evidence="12" id="KW-0576">Peroxisome</keyword>
<evidence type="ECO:0000256" key="10">
    <source>
        <dbReference type="ARBA" id="ARBA00022989"/>
    </source>
</evidence>
<keyword evidence="16" id="KW-1185">Reference proteome</keyword>
<keyword evidence="4" id="KW-0813">Transport</keyword>
<evidence type="ECO:0000256" key="13">
    <source>
        <dbReference type="SAM" id="Phobius"/>
    </source>
</evidence>
<evidence type="ECO:0000256" key="6">
    <source>
        <dbReference type="ARBA" id="ARBA00022723"/>
    </source>
</evidence>
<evidence type="ECO:0000256" key="8">
    <source>
        <dbReference type="ARBA" id="ARBA00022833"/>
    </source>
</evidence>
<dbReference type="GO" id="GO:0008270">
    <property type="term" value="F:zinc ion binding"/>
    <property type="evidence" value="ECO:0007669"/>
    <property type="project" value="UniProtKB-KW"/>
</dbReference>